<keyword evidence="2" id="KW-1185">Reference proteome</keyword>
<protein>
    <submittedName>
        <fullName evidence="1">Uncharacterized protein</fullName>
    </submittedName>
</protein>
<sequence length="66" mass="7653">MKQTGSGSILDGRCPICFTEWNKASLQRLVLLGFGWAYLPWFRSLVTRRVRHESYRDARAVDCFVS</sequence>
<reference evidence="1 2" key="1">
    <citation type="journal article" date="2022" name="Front. Cell. Infect. Microbiol.">
        <title>The Genomes of Two Strains of Taenia crassiceps the Animal Model for the Study of Human Cysticercosis.</title>
        <authorList>
            <person name="Bobes R.J."/>
            <person name="Estrada K."/>
            <person name="Rios-Valencia D.G."/>
            <person name="Calderon-Gallegos A."/>
            <person name="de la Torre P."/>
            <person name="Carrero J.C."/>
            <person name="Sanchez-Flores A."/>
            <person name="Laclette J.P."/>
        </authorList>
    </citation>
    <scope>NUCLEOTIDE SEQUENCE [LARGE SCALE GENOMIC DNA]</scope>
    <source>
        <strain evidence="1">WFUcys</strain>
    </source>
</reference>
<name>A0ABR4QBN1_9CEST</name>
<accession>A0ABR4QBN1</accession>
<evidence type="ECO:0000313" key="1">
    <source>
        <dbReference type="EMBL" id="KAL5107131.1"/>
    </source>
</evidence>
<gene>
    <name evidence="1" type="ORF">TcWFU_009535</name>
</gene>
<dbReference type="EMBL" id="JAKROA010000005">
    <property type="protein sequence ID" value="KAL5107131.1"/>
    <property type="molecule type" value="Genomic_DNA"/>
</dbReference>
<organism evidence="1 2">
    <name type="scientific">Taenia crassiceps</name>
    <dbReference type="NCBI Taxonomy" id="6207"/>
    <lineage>
        <taxon>Eukaryota</taxon>
        <taxon>Metazoa</taxon>
        <taxon>Spiralia</taxon>
        <taxon>Lophotrochozoa</taxon>
        <taxon>Platyhelminthes</taxon>
        <taxon>Cestoda</taxon>
        <taxon>Eucestoda</taxon>
        <taxon>Cyclophyllidea</taxon>
        <taxon>Taeniidae</taxon>
        <taxon>Taenia</taxon>
    </lineage>
</organism>
<dbReference type="Proteomes" id="UP001651158">
    <property type="component" value="Unassembled WGS sequence"/>
</dbReference>
<comment type="caution">
    <text evidence="1">The sequence shown here is derived from an EMBL/GenBank/DDBJ whole genome shotgun (WGS) entry which is preliminary data.</text>
</comment>
<proteinExistence type="predicted"/>
<evidence type="ECO:0000313" key="2">
    <source>
        <dbReference type="Proteomes" id="UP001651158"/>
    </source>
</evidence>